<dbReference type="OrthoDB" id="10316184at2759"/>
<organism evidence="4">
    <name type="scientific">Hydatigena taeniaeformis</name>
    <name type="common">Feline tapeworm</name>
    <name type="synonym">Taenia taeniaeformis</name>
    <dbReference type="NCBI Taxonomy" id="6205"/>
    <lineage>
        <taxon>Eukaryota</taxon>
        <taxon>Metazoa</taxon>
        <taxon>Spiralia</taxon>
        <taxon>Lophotrochozoa</taxon>
        <taxon>Platyhelminthes</taxon>
        <taxon>Cestoda</taxon>
        <taxon>Eucestoda</taxon>
        <taxon>Cyclophyllidea</taxon>
        <taxon>Taeniidae</taxon>
        <taxon>Hydatigera</taxon>
    </lineage>
</organism>
<feature type="region of interest" description="Disordered" evidence="1">
    <location>
        <begin position="39"/>
        <end position="88"/>
    </location>
</feature>
<dbReference type="Proteomes" id="UP000274429">
    <property type="component" value="Unassembled WGS sequence"/>
</dbReference>
<protein>
    <submittedName>
        <fullName evidence="2 4">Uncharacterized protein</fullName>
    </submittedName>
</protein>
<evidence type="ECO:0000313" key="3">
    <source>
        <dbReference type="Proteomes" id="UP000274429"/>
    </source>
</evidence>
<feature type="compositionally biased region" description="Basic and acidic residues" evidence="1">
    <location>
        <begin position="72"/>
        <end position="88"/>
    </location>
</feature>
<dbReference type="AlphaFoldDB" id="A0A0R3X127"/>
<dbReference type="WBParaSite" id="TTAC_0000687201-mRNA-1">
    <property type="protein sequence ID" value="TTAC_0000687201-mRNA-1"/>
    <property type="gene ID" value="TTAC_0000687201"/>
</dbReference>
<evidence type="ECO:0000313" key="4">
    <source>
        <dbReference type="WBParaSite" id="TTAC_0000687201-mRNA-1"/>
    </source>
</evidence>
<evidence type="ECO:0000313" key="2">
    <source>
        <dbReference type="EMBL" id="VDM31134.1"/>
    </source>
</evidence>
<dbReference type="EMBL" id="UYWX01020327">
    <property type="protein sequence ID" value="VDM31134.1"/>
    <property type="molecule type" value="Genomic_DNA"/>
</dbReference>
<gene>
    <name evidence="2" type="ORF">TTAC_LOCUS6857</name>
</gene>
<proteinExistence type="predicted"/>
<keyword evidence="3" id="KW-1185">Reference proteome</keyword>
<name>A0A0R3X127_HYDTA</name>
<evidence type="ECO:0000256" key="1">
    <source>
        <dbReference type="SAM" id="MobiDB-lite"/>
    </source>
</evidence>
<reference evidence="4" key="1">
    <citation type="submission" date="2017-02" db="UniProtKB">
        <authorList>
            <consortium name="WormBaseParasite"/>
        </authorList>
    </citation>
    <scope>IDENTIFICATION</scope>
</reference>
<accession>A0A0R3X127</accession>
<sequence length="88" mass="9549">MGLLPGYQQPQAHPFLYPHLTNSNAVNYPICNQFPQHQQQPTTTAATATNGTGEVGSGNAAVLGQDSSLQMENKHSEDFPRPPKELEC</sequence>
<reference evidence="2 3" key="2">
    <citation type="submission" date="2018-11" db="EMBL/GenBank/DDBJ databases">
        <authorList>
            <consortium name="Pathogen Informatics"/>
        </authorList>
    </citation>
    <scope>NUCLEOTIDE SEQUENCE [LARGE SCALE GENOMIC DNA]</scope>
</reference>